<sequence>MQWTQTEIQEIPLKYKKTFFIVKVVKHWHRLPKDSVESPSLEIFDWGKAKSQVRALGTNSSLRVSVFSPKMQMLLLSTSSPCQSPERPLSLQISCIGIWCSLTNIQSRLEIPIRGRTLDGWAEVNCMRFNKAKCKVLHLGHSNPMQRYRLGEEWLESCQAEKDLGVLVDSRLNMSQQCAQAAKKANGILACIKNSVASRTREVIVPLYSALVRPHLEYCVQFWAPHYKRDIEVLERVQRRATKLVKGLEQKSYAEQLRELGLFSLEKRRLRGDLIALYNYLKGGCREVGVGLFSQVTSDRTRGNGLKLRQGRFRLDIRKNFFTERVIKHWNRLPREVVESPSLEVFKRRLDEVLRDMKMERQQLSSPLRDSQRGFTKGKSRLTNPVAFHDGVTASVDKGRSLDVIYLDFCEAFDMVPHNILTSALWQADPVAYCPC</sequence>
<evidence type="ECO:0000313" key="1">
    <source>
        <dbReference type="EMBL" id="KAK4824380.1"/>
    </source>
</evidence>
<organism evidence="1 2">
    <name type="scientific">Mycteria americana</name>
    <name type="common">Wood stork</name>
    <dbReference type="NCBI Taxonomy" id="33587"/>
    <lineage>
        <taxon>Eukaryota</taxon>
        <taxon>Metazoa</taxon>
        <taxon>Chordata</taxon>
        <taxon>Craniata</taxon>
        <taxon>Vertebrata</taxon>
        <taxon>Euteleostomi</taxon>
        <taxon>Archelosauria</taxon>
        <taxon>Archosauria</taxon>
        <taxon>Dinosauria</taxon>
        <taxon>Saurischia</taxon>
        <taxon>Theropoda</taxon>
        <taxon>Coelurosauria</taxon>
        <taxon>Aves</taxon>
        <taxon>Neognathae</taxon>
        <taxon>Neoaves</taxon>
        <taxon>Aequornithes</taxon>
        <taxon>Ciconiiformes</taxon>
        <taxon>Ciconiidae</taxon>
        <taxon>Mycteria</taxon>
    </lineage>
</organism>
<dbReference type="PANTHER" id="PTHR33332">
    <property type="entry name" value="REVERSE TRANSCRIPTASE DOMAIN-CONTAINING PROTEIN"/>
    <property type="match status" value="1"/>
</dbReference>
<dbReference type="EMBL" id="JAUNZN010000003">
    <property type="protein sequence ID" value="KAK4824380.1"/>
    <property type="molecule type" value="Genomic_DNA"/>
</dbReference>
<dbReference type="AlphaFoldDB" id="A0AAN7NZJ4"/>
<dbReference type="PRINTS" id="PR01345">
    <property type="entry name" value="CERVTRCPTASE"/>
</dbReference>
<comment type="caution">
    <text evidence="1">The sequence shown here is derived from an EMBL/GenBank/DDBJ whole genome shotgun (WGS) entry which is preliminary data.</text>
</comment>
<accession>A0AAN7NZJ4</accession>
<evidence type="ECO:0008006" key="3">
    <source>
        <dbReference type="Google" id="ProtNLM"/>
    </source>
</evidence>
<dbReference type="Proteomes" id="UP001333110">
    <property type="component" value="Unassembled WGS sequence"/>
</dbReference>
<keyword evidence="2" id="KW-1185">Reference proteome</keyword>
<gene>
    <name evidence="1" type="ORF">QYF61_014040</name>
</gene>
<name>A0AAN7NZJ4_MYCAM</name>
<protein>
    <recommendedName>
        <fullName evidence="3">Reverse transcriptase domain-containing protein</fullName>
    </recommendedName>
</protein>
<proteinExistence type="predicted"/>
<evidence type="ECO:0000313" key="2">
    <source>
        <dbReference type="Proteomes" id="UP001333110"/>
    </source>
</evidence>
<reference evidence="1 2" key="1">
    <citation type="journal article" date="2023" name="J. Hered.">
        <title>Chromosome-level genome of the wood stork (Mycteria americana) provides insight into avian chromosome evolution.</title>
        <authorList>
            <person name="Flamio R. Jr."/>
            <person name="Ramstad K.M."/>
        </authorList>
    </citation>
    <scope>NUCLEOTIDE SEQUENCE [LARGE SCALE GENOMIC DNA]</scope>
    <source>
        <strain evidence="1">JAX WOST 10</strain>
    </source>
</reference>